<dbReference type="InterPro" id="IPR008271">
    <property type="entry name" value="Ser/Thr_kinase_AS"/>
</dbReference>
<evidence type="ECO:0000259" key="7">
    <source>
        <dbReference type="PROSITE" id="PS50011"/>
    </source>
</evidence>
<dbReference type="Gene3D" id="1.10.510.10">
    <property type="entry name" value="Transferase(Phosphotransferase) domain 1"/>
    <property type="match status" value="2"/>
</dbReference>
<dbReference type="PANTHER" id="PTHR43289:SF6">
    <property type="entry name" value="SERINE_THREONINE-PROTEIN KINASE NEKL-3"/>
    <property type="match status" value="1"/>
</dbReference>
<evidence type="ECO:0000313" key="8">
    <source>
        <dbReference type="EMBL" id="KKW34532.1"/>
    </source>
</evidence>
<dbReference type="EMBL" id="LCRN01000068">
    <property type="protein sequence ID" value="KKW34532.1"/>
    <property type="molecule type" value="Genomic_DNA"/>
</dbReference>
<feature type="domain" description="Protein kinase" evidence="7">
    <location>
        <begin position="16"/>
        <end position="293"/>
    </location>
</feature>
<accession>A0A0G2A163</accession>
<dbReference type="Proteomes" id="UP000033865">
    <property type="component" value="Unassembled WGS sequence"/>
</dbReference>
<dbReference type="GO" id="GO:0005524">
    <property type="term" value="F:ATP binding"/>
    <property type="evidence" value="ECO:0007669"/>
    <property type="project" value="UniProtKB-UniRule"/>
</dbReference>
<feature type="domain" description="Protein kinase" evidence="7">
    <location>
        <begin position="387"/>
        <end position="569"/>
    </location>
</feature>
<dbReference type="InterPro" id="IPR011009">
    <property type="entry name" value="Kinase-like_dom_sf"/>
</dbReference>
<feature type="binding site" evidence="5">
    <location>
        <position position="415"/>
    </location>
    <ligand>
        <name>ATP</name>
        <dbReference type="ChEBI" id="CHEBI:30616"/>
    </ligand>
</feature>
<comment type="caution">
    <text evidence="8">The sequence shown here is derived from an EMBL/GenBank/DDBJ whole genome shotgun (WGS) entry which is preliminary data.</text>
</comment>
<dbReference type="SUPFAM" id="SSF56112">
    <property type="entry name" value="Protein kinase-like (PK-like)"/>
    <property type="match status" value="2"/>
</dbReference>
<evidence type="ECO:0000256" key="5">
    <source>
        <dbReference type="PROSITE-ProRule" id="PRU10141"/>
    </source>
</evidence>
<dbReference type="PROSITE" id="PS00108">
    <property type="entry name" value="PROTEIN_KINASE_ST"/>
    <property type="match status" value="2"/>
</dbReference>
<dbReference type="PANTHER" id="PTHR43289">
    <property type="entry name" value="MITOGEN-ACTIVATED PROTEIN KINASE KINASE KINASE 20-RELATED"/>
    <property type="match status" value="1"/>
</dbReference>
<evidence type="ECO:0000313" key="9">
    <source>
        <dbReference type="Proteomes" id="UP000033865"/>
    </source>
</evidence>
<proteinExistence type="predicted"/>
<dbReference type="SMART" id="SM00220">
    <property type="entry name" value="S_TKc"/>
    <property type="match status" value="1"/>
</dbReference>
<feature type="non-terminal residue" evidence="8">
    <location>
        <position position="569"/>
    </location>
</feature>
<name>A0A0G2A163_9BACT</name>
<evidence type="ECO:0000256" key="4">
    <source>
        <dbReference type="ARBA" id="ARBA00022840"/>
    </source>
</evidence>
<keyword evidence="4 5" id="KW-0067">ATP-binding</keyword>
<keyword evidence="8" id="KW-0723">Serine/threonine-protein kinase</keyword>
<dbReference type="PROSITE" id="PS00107">
    <property type="entry name" value="PROTEIN_KINASE_ATP"/>
    <property type="match status" value="2"/>
</dbReference>
<dbReference type="AlphaFoldDB" id="A0A0G2A163"/>
<sequence>MTETRSLHPPVQFGSYLLTALLGYGATGRVYKAYKLNGDQVFAIKALPLDIVSPRAKQAIEREAQVAQALRVAKCDHLLLPTRFEPVGAQEVLVMPYVEGWTLKDVLAWCRREAALDPKMIVEMVIQICRGLTVAHDLAIDGVFQRLVHRDLKPANVLVGRDGIVRILDFGIAKFRDRIGEETRQGRMVGTPYYLSPEQAMGRTLDHRSDLFALGSVLYEAATGQNAFPLSVEEGVMGVVQAIARATVESLKPKVDELDRLIPGAGNLLASCWHPDPEERMASAFDLEFQLSMVVSPQRGLSLNDWILAHASMLPAQVQDGDFGKFGPPPEILPDDLGKTSIFLPALRSDALAVLSDPEAEPIPASASPTTRLPPPEPDRGVPFGRYRLLNLLGSGGHASVYRALTRGGKIIALKVMHPDLTGEEDARRLLETEAQLGSLLQGDPSPYVVQIFPIERRTLDQLLYKLSSSGSGAPALSPVWGDRGLPVKVVLDIMIQTCSGLAHLHRLSQDGRAAGVVHRDLKPGNIMVTRKGEVKILDFGVARMDDAVRTSPRTRAGVARGTPAYMSP</sequence>
<reference evidence="8 9" key="1">
    <citation type="journal article" date="2015" name="Nature">
        <title>rRNA introns, odd ribosomes, and small enigmatic genomes across a large radiation of phyla.</title>
        <authorList>
            <person name="Brown C.T."/>
            <person name="Hug L.A."/>
            <person name="Thomas B.C."/>
            <person name="Sharon I."/>
            <person name="Castelle C.J."/>
            <person name="Singh A."/>
            <person name="Wilkins M.J."/>
            <person name="Williams K.H."/>
            <person name="Banfield J.F."/>
        </authorList>
    </citation>
    <scope>NUCLEOTIDE SEQUENCE [LARGE SCALE GENOMIC DNA]</scope>
</reference>
<dbReference type="GO" id="GO:0004674">
    <property type="term" value="F:protein serine/threonine kinase activity"/>
    <property type="evidence" value="ECO:0007669"/>
    <property type="project" value="UniProtKB-KW"/>
</dbReference>
<keyword evidence="1" id="KW-0808">Transferase</keyword>
<dbReference type="InterPro" id="IPR017441">
    <property type="entry name" value="Protein_kinase_ATP_BS"/>
</dbReference>
<feature type="region of interest" description="Disordered" evidence="6">
    <location>
        <begin position="358"/>
        <end position="379"/>
    </location>
</feature>
<keyword evidence="2 5" id="KW-0547">Nucleotide-binding</keyword>
<evidence type="ECO:0000256" key="1">
    <source>
        <dbReference type="ARBA" id="ARBA00022679"/>
    </source>
</evidence>
<keyword evidence="3 8" id="KW-0418">Kinase</keyword>
<dbReference type="Pfam" id="PF00069">
    <property type="entry name" value="Pkinase"/>
    <property type="match status" value="2"/>
</dbReference>
<evidence type="ECO:0000256" key="6">
    <source>
        <dbReference type="SAM" id="MobiDB-lite"/>
    </source>
</evidence>
<dbReference type="Gene3D" id="3.30.200.20">
    <property type="entry name" value="Phosphorylase Kinase, domain 1"/>
    <property type="match status" value="1"/>
</dbReference>
<evidence type="ECO:0000256" key="2">
    <source>
        <dbReference type="ARBA" id="ARBA00022741"/>
    </source>
</evidence>
<dbReference type="PROSITE" id="PS50011">
    <property type="entry name" value="PROTEIN_KINASE_DOM"/>
    <property type="match status" value="2"/>
</dbReference>
<organism evidence="8 9">
    <name type="scientific">Candidatus Uhrbacteria bacterium GW2011_GWC2_53_7</name>
    <dbReference type="NCBI Taxonomy" id="1618986"/>
    <lineage>
        <taxon>Bacteria</taxon>
        <taxon>Candidatus Uhriibacteriota</taxon>
    </lineage>
</organism>
<feature type="binding site" evidence="5">
    <location>
        <position position="45"/>
    </location>
    <ligand>
        <name>ATP</name>
        <dbReference type="ChEBI" id="CHEBI:30616"/>
    </ligand>
</feature>
<protein>
    <submittedName>
        <fullName evidence="8">Serine/threonine protein kinase</fullName>
    </submittedName>
</protein>
<dbReference type="InterPro" id="IPR000719">
    <property type="entry name" value="Prot_kinase_dom"/>
</dbReference>
<evidence type="ECO:0000256" key="3">
    <source>
        <dbReference type="ARBA" id="ARBA00022777"/>
    </source>
</evidence>
<gene>
    <name evidence="8" type="ORF">UY82_C0068G0001</name>
</gene>
<dbReference type="CDD" id="cd14014">
    <property type="entry name" value="STKc_PknB_like"/>
    <property type="match status" value="2"/>
</dbReference>